<dbReference type="OrthoDB" id="2453150at2"/>
<dbReference type="KEGG" id="pkb:B4V02_09095"/>
<accession>A0A222WLJ3</accession>
<gene>
    <name evidence="2" type="ORF">B4V02_09095</name>
</gene>
<evidence type="ECO:0000259" key="1">
    <source>
        <dbReference type="Pfam" id="PF22548"/>
    </source>
</evidence>
<name>A0A222WLJ3_9BACL</name>
<dbReference type="AlphaFoldDB" id="A0A222WLJ3"/>
<keyword evidence="3" id="KW-1185">Reference proteome</keyword>
<dbReference type="EMBL" id="CP020028">
    <property type="protein sequence ID" value="ASR46824.1"/>
    <property type="molecule type" value="Genomic_DNA"/>
</dbReference>
<feature type="domain" description="TOTE conflict system primase" evidence="1">
    <location>
        <begin position="30"/>
        <end position="130"/>
    </location>
</feature>
<dbReference type="Pfam" id="PF22548">
    <property type="entry name" value="AEP-TOTE"/>
    <property type="match status" value="1"/>
</dbReference>
<evidence type="ECO:0000313" key="3">
    <source>
        <dbReference type="Proteomes" id="UP000214666"/>
    </source>
</evidence>
<sequence>MDKIIDRIFELYLIQNTHYLVQFRGGYYTTRNDRSKPLRKYLLKEHLEGKRTVGTFAGQYFTKFLTFDIDYRNQDVARWVTYKIAKSLDDTGVREYAISFSGNKGYHVDIFLDKAISIDAARRFFDLVVKLSEVDVVEGGEVEFRPSGLQGVKLPLGTHQKTGNYCGFCEVSDGLRVKSPEESEAYFLALKKADHMLILGAFDDDTAYDSRDASDMEEAVARHKPLETYDQSESYTLSRAAERYHNGLTGPGQRHKSFLLLAQLFNHNGVDKTEAYTAITDWFAWQNADFYDSDAEFCACDLQECVDYVYEKNLTLTIEQRDLTVAFGEIDGIMRKCPQKNQKALAYALLVHSKRWGGGGGTFYMTYAQMGATAGTDERTARRQVDKLQELGVIEIVHRDQRRKGTYKKKPNVYRMTLESGGREYGVGGDLDINECLAFFYTEVELRRLLPRRQFQSFVNSRDTDIPA</sequence>
<dbReference type="RefSeq" id="WP_094154544.1">
    <property type="nucleotide sequence ID" value="NZ_CP020028.1"/>
</dbReference>
<proteinExistence type="predicted"/>
<evidence type="ECO:0000313" key="2">
    <source>
        <dbReference type="EMBL" id="ASR46824.1"/>
    </source>
</evidence>
<reference evidence="2 3" key="1">
    <citation type="submission" date="2017-03" db="EMBL/GenBank/DDBJ databases">
        <title>Complete genome sequence of Paenibacillus Kribbensis producing bioflocculants.</title>
        <authorList>
            <person name="Lee H.-G."/>
            <person name="Oh H.-M."/>
        </authorList>
    </citation>
    <scope>NUCLEOTIDE SEQUENCE [LARGE SCALE GENOMIC DNA]</scope>
    <source>
        <strain evidence="2 3">AM49</strain>
    </source>
</reference>
<protein>
    <recommendedName>
        <fullName evidence="1">TOTE conflict system primase domain-containing protein</fullName>
    </recommendedName>
</protein>
<organism evidence="2 3">
    <name type="scientific">Paenibacillus kribbensis</name>
    <dbReference type="NCBI Taxonomy" id="172713"/>
    <lineage>
        <taxon>Bacteria</taxon>
        <taxon>Bacillati</taxon>
        <taxon>Bacillota</taxon>
        <taxon>Bacilli</taxon>
        <taxon>Bacillales</taxon>
        <taxon>Paenibacillaceae</taxon>
        <taxon>Paenibacillus</taxon>
    </lineage>
</organism>
<dbReference type="SUPFAM" id="SSF56747">
    <property type="entry name" value="Prim-pol domain"/>
    <property type="match status" value="1"/>
</dbReference>
<dbReference type="Proteomes" id="UP000214666">
    <property type="component" value="Chromosome"/>
</dbReference>
<dbReference type="InterPro" id="IPR054347">
    <property type="entry name" value="TOTE_primase"/>
</dbReference>